<reference evidence="1 2" key="1">
    <citation type="submission" date="2020-08" db="EMBL/GenBank/DDBJ databases">
        <title>Genomic Encyclopedia of Type Strains, Phase IV (KMG-IV): sequencing the most valuable type-strain genomes for metagenomic binning, comparative biology and taxonomic classification.</title>
        <authorList>
            <person name="Goeker M."/>
        </authorList>
    </citation>
    <scope>NUCLEOTIDE SEQUENCE [LARGE SCALE GENOMIC DNA]</scope>
    <source>
        <strain evidence="1 2">DSM 17976</strain>
    </source>
</reference>
<proteinExistence type="predicted"/>
<gene>
    <name evidence="1" type="ORF">FHS57_000790</name>
</gene>
<evidence type="ECO:0000313" key="2">
    <source>
        <dbReference type="Proteomes" id="UP000541352"/>
    </source>
</evidence>
<dbReference type="RefSeq" id="WP_262889926.1">
    <property type="nucleotide sequence ID" value="NZ_JACIBY010000001.1"/>
</dbReference>
<sequence>MSTSDTPALSCLYCMEKRNSKQEGNLAALDHRVVDTAHGKGV</sequence>
<dbReference type="EMBL" id="JACIBY010000001">
    <property type="protein sequence ID" value="MBB3836808.1"/>
    <property type="molecule type" value="Genomic_DNA"/>
</dbReference>
<dbReference type="Proteomes" id="UP000541352">
    <property type="component" value="Unassembled WGS sequence"/>
</dbReference>
<organism evidence="1 2">
    <name type="scientific">Runella defluvii</name>
    <dbReference type="NCBI Taxonomy" id="370973"/>
    <lineage>
        <taxon>Bacteria</taxon>
        <taxon>Pseudomonadati</taxon>
        <taxon>Bacteroidota</taxon>
        <taxon>Cytophagia</taxon>
        <taxon>Cytophagales</taxon>
        <taxon>Spirosomataceae</taxon>
        <taxon>Runella</taxon>
    </lineage>
</organism>
<dbReference type="AlphaFoldDB" id="A0A7W5ZGC2"/>
<keyword evidence="2" id="KW-1185">Reference proteome</keyword>
<evidence type="ECO:0000313" key="1">
    <source>
        <dbReference type="EMBL" id="MBB3836808.1"/>
    </source>
</evidence>
<accession>A0A7W5ZGC2</accession>
<protein>
    <submittedName>
        <fullName evidence="1">Uncharacterized protein</fullName>
    </submittedName>
</protein>
<comment type="caution">
    <text evidence="1">The sequence shown here is derived from an EMBL/GenBank/DDBJ whole genome shotgun (WGS) entry which is preliminary data.</text>
</comment>
<name>A0A7W5ZGC2_9BACT</name>